<evidence type="ECO:0000313" key="5">
    <source>
        <dbReference type="EMBL" id="MFD1201229.1"/>
    </source>
</evidence>
<dbReference type="Gene3D" id="3.30.390.10">
    <property type="entry name" value="Enolase-like, N-terminal domain"/>
    <property type="match status" value="1"/>
</dbReference>
<dbReference type="Pfam" id="PF13378">
    <property type="entry name" value="MR_MLE_C"/>
    <property type="match status" value="1"/>
</dbReference>
<dbReference type="PANTHER" id="PTHR13794">
    <property type="entry name" value="ENOLASE SUPERFAMILY, MANDELATE RACEMASE"/>
    <property type="match status" value="1"/>
</dbReference>
<comment type="cofactor">
    <cofactor evidence="1">
        <name>Mg(2+)</name>
        <dbReference type="ChEBI" id="CHEBI:18420"/>
    </cofactor>
</comment>
<dbReference type="EMBL" id="JBHTLY010000002">
    <property type="protein sequence ID" value="MFD1201229.1"/>
    <property type="molecule type" value="Genomic_DNA"/>
</dbReference>
<dbReference type="SFLD" id="SFLDS00001">
    <property type="entry name" value="Enolase"/>
    <property type="match status" value="1"/>
</dbReference>
<proteinExistence type="predicted"/>
<sequence length="369" mass="38929">MSADAVTSGSAVTAVQTANAVLPLPQPLHLGAMTVTRREYAGVRVASADGLVGSAYCLSREAPMTEIVDRLVAGHAIGRDSDDPALVWEGMLRGSAIVGRVGLVRRAIGLVDVALWDIAAQRAKRPAWELLGAQPGPRETMLVAAYPTPDRPIEAVVHEVVEQAAEGWPLVKISRAADPAYMGELIRALNRELPAACGLVVDVGFGWRDADAALAEIRAWGDIELAWLEDPLLPEDVAGCARIRRETGLTVSVGDEVTDPSVLRALVSEGAVDVLRIDVIAVGGLTPARELRDWCAERGVPVSCHVYPEVSVHLGAGVETFNRRAAGNPYDPSPLLTLGGPSFDGGLATAPRAPGLGFTLRDEHFAFGG</sequence>
<evidence type="ECO:0000313" key="6">
    <source>
        <dbReference type="Proteomes" id="UP001597181"/>
    </source>
</evidence>
<dbReference type="Proteomes" id="UP001597181">
    <property type="component" value="Unassembled WGS sequence"/>
</dbReference>
<dbReference type="RefSeq" id="WP_343957242.1">
    <property type="nucleotide sequence ID" value="NZ_BAAAKZ010000001.1"/>
</dbReference>
<comment type="caution">
    <text evidence="5">The sequence shown here is derived from an EMBL/GenBank/DDBJ whole genome shotgun (WGS) entry which is preliminary data.</text>
</comment>
<keyword evidence="3" id="KW-0460">Magnesium</keyword>
<dbReference type="InterPro" id="IPR046945">
    <property type="entry name" value="RHMD-like"/>
</dbReference>
<dbReference type="SMART" id="SM00922">
    <property type="entry name" value="MR_MLE"/>
    <property type="match status" value="1"/>
</dbReference>
<dbReference type="InterPro" id="IPR036849">
    <property type="entry name" value="Enolase-like_C_sf"/>
</dbReference>
<dbReference type="PANTHER" id="PTHR13794:SF58">
    <property type="entry name" value="MITOCHONDRIAL ENOLASE SUPERFAMILY MEMBER 1"/>
    <property type="match status" value="1"/>
</dbReference>
<feature type="domain" description="Mandelate racemase/muconate lactonizing enzyme C-terminal" evidence="4">
    <location>
        <begin position="153"/>
        <end position="250"/>
    </location>
</feature>
<name>A0ABW3TNT2_9MICO</name>
<evidence type="ECO:0000256" key="1">
    <source>
        <dbReference type="ARBA" id="ARBA00001946"/>
    </source>
</evidence>
<dbReference type="InterPro" id="IPR013341">
    <property type="entry name" value="Mandelate_racemase_N_dom"/>
</dbReference>
<dbReference type="InterPro" id="IPR029017">
    <property type="entry name" value="Enolase-like_N"/>
</dbReference>
<keyword evidence="6" id="KW-1185">Reference proteome</keyword>
<dbReference type="SUPFAM" id="SSF54826">
    <property type="entry name" value="Enolase N-terminal domain-like"/>
    <property type="match status" value="1"/>
</dbReference>
<evidence type="ECO:0000256" key="2">
    <source>
        <dbReference type="ARBA" id="ARBA00022723"/>
    </source>
</evidence>
<protein>
    <submittedName>
        <fullName evidence="5">Mandelate racemase/muconate lactonizing enzyme family protein</fullName>
    </submittedName>
</protein>
<dbReference type="Pfam" id="PF02746">
    <property type="entry name" value="MR_MLE_N"/>
    <property type="match status" value="1"/>
</dbReference>
<reference evidence="6" key="1">
    <citation type="journal article" date="2019" name="Int. J. Syst. Evol. Microbiol.">
        <title>The Global Catalogue of Microorganisms (GCM) 10K type strain sequencing project: providing services to taxonomists for standard genome sequencing and annotation.</title>
        <authorList>
            <consortium name="The Broad Institute Genomics Platform"/>
            <consortium name="The Broad Institute Genome Sequencing Center for Infectious Disease"/>
            <person name="Wu L."/>
            <person name="Ma J."/>
        </authorList>
    </citation>
    <scope>NUCLEOTIDE SEQUENCE [LARGE SCALE GENOMIC DNA]</scope>
    <source>
        <strain evidence="6">CCUG 50213</strain>
    </source>
</reference>
<dbReference type="Gene3D" id="3.20.20.120">
    <property type="entry name" value="Enolase-like C-terminal domain"/>
    <property type="match status" value="1"/>
</dbReference>
<dbReference type="SUPFAM" id="SSF51604">
    <property type="entry name" value="Enolase C-terminal domain-like"/>
    <property type="match status" value="1"/>
</dbReference>
<dbReference type="InterPro" id="IPR029065">
    <property type="entry name" value="Enolase_C-like"/>
</dbReference>
<keyword evidence="2" id="KW-0479">Metal-binding</keyword>
<gene>
    <name evidence="5" type="ORF">ACFQ3U_04910</name>
</gene>
<evidence type="ECO:0000259" key="4">
    <source>
        <dbReference type="SMART" id="SM00922"/>
    </source>
</evidence>
<accession>A0ABW3TNT2</accession>
<organism evidence="5 6">
    <name type="scientific">Leucobacter albus</name>
    <dbReference type="NCBI Taxonomy" id="272210"/>
    <lineage>
        <taxon>Bacteria</taxon>
        <taxon>Bacillati</taxon>
        <taxon>Actinomycetota</taxon>
        <taxon>Actinomycetes</taxon>
        <taxon>Micrococcales</taxon>
        <taxon>Microbacteriaceae</taxon>
        <taxon>Leucobacter</taxon>
    </lineage>
</organism>
<evidence type="ECO:0000256" key="3">
    <source>
        <dbReference type="ARBA" id="ARBA00022842"/>
    </source>
</evidence>
<dbReference type="InterPro" id="IPR013342">
    <property type="entry name" value="Mandelate_racemase_C"/>
</dbReference>